<dbReference type="Pfam" id="PF20240">
    <property type="entry name" value="DUF6597"/>
    <property type="match status" value="1"/>
</dbReference>
<dbReference type="InterPro" id="IPR018060">
    <property type="entry name" value="HTH_AraC"/>
</dbReference>
<evidence type="ECO:0000259" key="4">
    <source>
        <dbReference type="PROSITE" id="PS01124"/>
    </source>
</evidence>
<evidence type="ECO:0000313" key="6">
    <source>
        <dbReference type="Proteomes" id="UP001597459"/>
    </source>
</evidence>
<keyword evidence="2" id="KW-0238">DNA-binding</keyword>
<accession>A0ABW5NAL2</accession>
<organism evidence="5 6">
    <name type="scientific">Aquimarina hainanensis</name>
    <dbReference type="NCBI Taxonomy" id="1578017"/>
    <lineage>
        <taxon>Bacteria</taxon>
        <taxon>Pseudomonadati</taxon>
        <taxon>Bacteroidota</taxon>
        <taxon>Flavobacteriia</taxon>
        <taxon>Flavobacteriales</taxon>
        <taxon>Flavobacteriaceae</taxon>
        <taxon>Aquimarina</taxon>
    </lineage>
</organism>
<evidence type="ECO:0000256" key="2">
    <source>
        <dbReference type="ARBA" id="ARBA00023125"/>
    </source>
</evidence>
<comment type="caution">
    <text evidence="5">The sequence shown here is derived from an EMBL/GenBank/DDBJ whole genome shotgun (WGS) entry which is preliminary data.</text>
</comment>
<sequence length="266" mass="31250">MKKTHYKPTPLLVPYIDRFYVWEYTNGKTFEMPEVLAGTGLEIIFHLGEPYTIARNTLQKAHTFCPRKKTRIDANSHVHFLSIRFKSGTFRHFCDIPFKLLNDTYLSTEDIWGKEAVLLQEKIDTSIDITAKIQAIESFLLLQLIKHRQKETIDWDAIIHHLYKNVQSNTLETTSSKAGISFRHFERCFGSRFGISPKKFHRIARFQTTIKKLLLNHTTDYLQTALTYGYYDQSHFIRECKVFTGQTPVEYLQTKKAGHHFYYKSI</sequence>
<dbReference type="Pfam" id="PF12833">
    <property type="entry name" value="HTH_18"/>
    <property type="match status" value="1"/>
</dbReference>
<dbReference type="SMART" id="SM00342">
    <property type="entry name" value="HTH_ARAC"/>
    <property type="match status" value="1"/>
</dbReference>
<evidence type="ECO:0000256" key="3">
    <source>
        <dbReference type="ARBA" id="ARBA00023163"/>
    </source>
</evidence>
<dbReference type="Proteomes" id="UP001597459">
    <property type="component" value="Unassembled WGS sequence"/>
</dbReference>
<dbReference type="RefSeq" id="WP_378256456.1">
    <property type="nucleotide sequence ID" value="NZ_JBHSJV010000001.1"/>
</dbReference>
<dbReference type="InterPro" id="IPR050204">
    <property type="entry name" value="AraC_XylS_family_regulators"/>
</dbReference>
<keyword evidence="6" id="KW-1185">Reference proteome</keyword>
<name>A0ABW5NAL2_9FLAO</name>
<dbReference type="EMBL" id="JBHULX010000017">
    <property type="protein sequence ID" value="MFD2591234.1"/>
    <property type="molecule type" value="Genomic_DNA"/>
</dbReference>
<protein>
    <submittedName>
        <fullName evidence="5">Helix-turn-helix domain-containing protein</fullName>
    </submittedName>
</protein>
<keyword evidence="3" id="KW-0804">Transcription</keyword>
<dbReference type="SUPFAM" id="SSF46689">
    <property type="entry name" value="Homeodomain-like"/>
    <property type="match status" value="1"/>
</dbReference>
<evidence type="ECO:0000313" key="5">
    <source>
        <dbReference type="EMBL" id="MFD2591234.1"/>
    </source>
</evidence>
<dbReference type="Gene3D" id="1.10.10.60">
    <property type="entry name" value="Homeodomain-like"/>
    <property type="match status" value="1"/>
</dbReference>
<proteinExistence type="predicted"/>
<dbReference type="InterPro" id="IPR009057">
    <property type="entry name" value="Homeodomain-like_sf"/>
</dbReference>
<dbReference type="InterPro" id="IPR046532">
    <property type="entry name" value="DUF6597"/>
</dbReference>
<evidence type="ECO:0000256" key="1">
    <source>
        <dbReference type="ARBA" id="ARBA00023015"/>
    </source>
</evidence>
<reference evidence="6" key="1">
    <citation type="journal article" date="2019" name="Int. J. Syst. Evol. Microbiol.">
        <title>The Global Catalogue of Microorganisms (GCM) 10K type strain sequencing project: providing services to taxonomists for standard genome sequencing and annotation.</title>
        <authorList>
            <consortium name="The Broad Institute Genomics Platform"/>
            <consortium name="The Broad Institute Genome Sequencing Center for Infectious Disease"/>
            <person name="Wu L."/>
            <person name="Ma J."/>
        </authorList>
    </citation>
    <scope>NUCLEOTIDE SEQUENCE [LARGE SCALE GENOMIC DNA]</scope>
    <source>
        <strain evidence="6">KCTC 42423</strain>
    </source>
</reference>
<dbReference type="PANTHER" id="PTHR46796:SF13">
    <property type="entry name" value="HTH-TYPE TRANSCRIPTIONAL ACTIVATOR RHAS"/>
    <property type="match status" value="1"/>
</dbReference>
<gene>
    <name evidence="5" type="ORF">ACFSTE_10400</name>
</gene>
<feature type="domain" description="HTH araC/xylS-type" evidence="4">
    <location>
        <begin position="156"/>
        <end position="254"/>
    </location>
</feature>
<dbReference type="PROSITE" id="PS01124">
    <property type="entry name" value="HTH_ARAC_FAMILY_2"/>
    <property type="match status" value="1"/>
</dbReference>
<dbReference type="PANTHER" id="PTHR46796">
    <property type="entry name" value="HTH-TYPE TRANSCRIPTIONAL ACTIVATOR RHAS-RELATED"/>
    <property type="match status" value="1"/>
</dbReference>
<keyword evidence="1" id="KW-0805">Transcription regulation</keyword>